<evidence type="ECO:0000256" key="3">
    <source>
        <dbReference type="ARBA" id="ARBA00022475"/>
    </source>
</evidence>
<dbReference type="PANTHER" id="PTHR11403">
    <property type="entry name" value="CYTOCHROME C OXIDASE SUBUNIT III"/>
    <property type="match status" value="1"/>
</dbReference>
<comment type="subcellular location">
    <subcellularLocation>
        <location evidence="1 7">Cell membrane</location>
        <topology evidence="1 7">Multi-pass membrane protein</topology>
    </subcellularLocation>
</comment>
<gene>
    <name evidence="10" type="primary">cyoC</name>
    <name evidence="10" type="ORF">A357_0199</name>
</gene>
<evidence type="ECO:0000313" key="10">
    <source>
        <dbReference type="EMBL" id="AFP84395.1"/>
    </source>
</evidence>
<dbReference type="HOGENOM" id="CLU_044071_3_0_6"/>
<evidence type="ECO:0000256" key="8">
    <source>
        <dbReference type="SAM" id="Phobius"/>
    </source>
</evidence>
<protein>
    <submittedName>
        <fullName evidence="10">Cytochrome O ubiquinol oxidase subunit III</fullName>
    </submittedName>
</protein>
<evidence type="ECO:0000256" key="1">
    <source>
        <dbReference type="ARBA" id="ARBA00004651"/>
    </source>
</evidence>
<feature type="transmembrane region" description="Helical" evidence="8">
    <location>
        <begin position="43"/>
        <end position="61"/>
    </location>
</feature>
<keyword evidence="3" id="KW-1003">Cell membrane</keyword>
<keyword evidence="4 7" id="KW-0812">Transmembrane</keyword>
<feature type="transmembrane region" description="Helical" evidence="8">
    <location>
        <begin position="12"/>
        <end position="31"/>
    </location>
</feature>
<dbReference type="GO" id="GO:0019646">
    <property type="term" value="P:aerobic electron transport chain"/>
    <property type="evidence" value="ECO:0007669"/>
    <property type="project" value="InterPro"/>
</dbReference>
<feature type="domain" description="Heme-copper oxidase subunit III family profile" evidence="9">
    <location>
        <begin position="11"/>
        <end position="171"/>
    </location>
</feature>
<proteinExistence type="inferred from homology"/>
<dbReference type="GO" id="GO:0004129">
    <property type="term" value="F:cytochrome-c oxidase activity"/>
    <property type="evidence" value="ECO:0007669"/>
    <property type="project" value="InterPro"/>
</dbReference>
<dbReference type="Gene3D" id="1.20.120.80">
    <property type="entry name" value="Cytochrome c oxidase, subunit III, four-helix bundle"/>
    <property type="match status" value="1"/>
</dbReference>
<name>J3TWQ0_CARRU</name>
<evidence type="ECO:0000259" key="9">
    <source>
        <dbReference type="PROSITE" id="PS50253"/>
    </source>
</evidence>
<dbReference type="PROSITE" id="PS50253">
    <property type="entry name" value="COX3"/>
    <property type="match status" value="1"/>
</dbReference>
<dbReference type="InterPro" id="IPR035973">
    <property type="entry name" value="Cyt_c_oxidase_su3-like_sf"/>
</dbReference>
<accession>J3TWQ0</accession>
<dbReference type="InterPro" id="IPR000298">
    <property type="entry name" value="Cyt_c_oxidase-like_su3"/>
</dbReference>
<feature type="transmembrane region" description="Helical" evidence="8">
    <location>
        <begin position="73"/>
        <end position="90"/>
    </location>
</feature>
<reference evidence="10 11" key="1">
    <citation type="journal article" date="2012" name="Mol. Biol. Evol.">
        <title>Genome reduction and co-evolution between the primary and secondary bacterial symbionts of psyllids.</title>
        <authorList>
            <person name="Sloan D.B."/>
            <person name="Moran N.A."/>
        </authorList>
    </citation>
    <scope>NUCLEOTIDE SEQUENCE [LARGE SCALE GENOMIC DNA]</scope>
    <source>
        <strain evidence="10 11">PC</strain>
    </source>
</reference>
<evidence type="ECO:0000313" key="11">
    <source>
        <dbReference type="Proteomes" id="UP000003935"/>
    </source>
</evidence>
<evidence type="ECO:0000256" key="6">
    <source>
        <dbReference type="ARBA" id="ARBA00023136"/>
    </source>
</evidence>
<dbReference type="OrthoDB" id="9810850at2"/>
<sequence length="171" mass="20935">MNNINKNIICFWLYIITDCIMFSTMFLSFLISKHNFFLKNIIYNYRIVLIETIILLLSSFLTIKILNELKIKYYFLNILFSTLFLIIEFKDFNHLFFINLNYKLNNYFSNYYLILSFHALHIFTSIIICANLIFLNKLKYKFKIINILFLIFWHIIHIIWLCLSFIIYIKK</sequence>
<keyword evidence="5 8" id="KW-1133">Transmembrane helix</keyword>
<dbReference type="STRING" id="1202540.A357_0199"/>
<dbReference type="GO" id="GO:0005886">
    <property type="term" value="C:plasma membrane"/>
    <property type="evidence" value="ECO:0007669"/>
    <property type="project" value="UniProtKB-SubCell"/>
</dbReference>
<evidence type="ECO:0000256" key="7">
    <source>
        <dbReference type="RuleBase" id="RU003376"/>
    </source>
</evidence>
<evidence type="ECO:0000256" key="4">
    <source>
        <dbReference type="ARBA" id="ARBA00022692"/>
    </source>
</evidence>
<dbReference type="RefSeq" id="WP_014887694.1">
    <property type="nucleotide sequence ID" value="NC_018418.1"/>
</dbReference>
<dbReference type="InterPro" id="IPR013833">
    <property type="entry name" value="Cyt_c_oxidase_su3_a-hlx"/>
</dbReference>
<feature type="transmembrane region" description="Helical" evidence="8">
    <location>
        <begin position="147"/>
        <end position="169"/>
    </location>
</feature>
<dbReference type="PANTHER" id="PTHR11403:SF2">
    <property type="entry name" value="CYTOCHROME BO(3) UBIQUINOL OXIDASE SUBUNIT 3"/>
    <property type="match status" value="1"/>
</dbReference>
<keyword evidence="6 8" id="KW-0472">Membrane</keyword>
<feature type="transmembrane region" description="Helical" evidence="8">
    <location>
        <begin position="110"/>
        <end position="135"/>
    </location>
</feature>
<dbReference type="PATRIC" id="fig|1202540.3.peg.166"/>
<dbReference type="AlphaFoldDB" id="J3TWQ0"/>
<dbReference type="InterPro" id="IPR024791">
    <property type="entry name" value="Cyt_c/ubiquinol_Oxase_su3"/>
</dbReference>
<dbReference type="Proteomes" id="UP000003935">
    <property type="component" value="Chromosome"/>
</dbReference>
<organism evidence="10 11">
    <name type="scientific">Candidatus Carsonella ruddii PC isolate NHV</name>
    <dbReference type="NCBI Taxonomy" id="1202540"/>
    <lineage>
        <taxon>Bacteria</taxon>
        <taxon>Pseudomonadati</taxon>
        <taxon>Pseudomonadota</taxon>
        <taxon>Gammaproteobacteria</taxon>
        <taxon>Oceanospirillales</taxon>
        <taxon>Halomonadaceae</taxon>
        <taxon>Zymobacter group</taxon>
        <taxon>Candidatus Carsonella</taxon>
    </lineage>
</organism>
<dbReference type="KEGG" id="crv:A357_0199"/>
<dbReference type="SUPFAM" id="SSF81452">
    <property type="entry name" value="Cytochrome c oxidase subunit III-like"/>
    <property type="match status" value="1"/>
</dbReference>
<comment type="similarity">
    <text evidence="2 7">Belongs to the cytochrome c oxidase subunit 3 family.</text>
</comment>
<dbReference type="EMBL" id="CP003545">
    <property type="protein sequence ID" value="AFP84395.1"/>
    <property type="molecule type" value="Genomic_DNA"/>
</dbReference>
<evidence type="ECO:0000256" key="5">
    <source>
        <dbReference type="ARBA" id="ARBA00022989"/>
    </source>
</evidence>
<evidence type="ECO:0000256" key="2">
    <source>
        <dbReference type="ARBA" id="ARBA00010581"/>
    </source>
</evidence>